<evidence type="ECO:0000256" key="4">
    <source>
        <dbReference type="ARBA" id="ARBA00022777"/>
    </source>
</evidence>
<evidence type="ECO:0000256" key="6">
    <source>
        <dbReference type="SAM" id="MobiDB-lite"/>
    </source>
</evidence>
<name>A0ABR2HVD5_9EUKA</name>
<evidence type="ECO:0000259" key="7">
    <source>
        <dbReference type="PROSITE" id="PS50011"/>
    </source>
</evidence>
<dbReference type="InterPro" id="IPR000719">
    <property type="entry name" value="Prot_kinase_dom"/>
</dbReference>
<evidence type="ECO:0000256" key="3">
    <source>
        <dbReference type="ARBA" id="ARBA00022741"/>
    </source>
</evidence>
<feature type="domain" description="Protein kinase" evidence="7">
    <location>
        <begin position="18"/>
        <end position="261"/>
    </location>
</feature>
<reference evidence="8 9" key="1">
    <citation type="submission" date="2024-04" db="EMBL/GenBank/DDBJ databases">
        <title>Tritrichomonas musculus Genome.</title>
        <authorList>
            <person name="Alves-Ferreira E."/>
            <person name="Grigg M."/>
            <person name="Lorenzi H."/>
            <person name="Galac M."/>
        </authorList>
    </citation>
    <scope>NUCLEOTIDE SEQUENCE [LARGE SCALE GENOMIC DNA]</scope>
    <source>
        <strain evidence="8 9">EAF2021</strain>
    </source>
</reference>
<evidence type="ECO:0000256" key="5">
    <source>
        <dbReference type="ARBA" id="ARBA00022840"/>
    </source>
</evidence>
<dbReference type="Proteomes" id="UP001470230">
    <property type="component" value="Unassembled WGS sequence"/>
</dbReference>
<dbReference type="EMBL" id="JAPFFF010000022">
    <property type="protein sequence ID" value="KAK8853629.1"/>
    <property type="molecule type" value="Genomic_DNA"/>
</dbReference>
<dbReference type="PANTHER" id="PTHR24345:SF0">
    <property type="entry name" value="CELL CYCLE SERINE_THREONINE-PROTEIN KINASE CDC5_MSD2"/>
    <property type="match status" value="1"/>
</dbReference>
<evidence type="ECO:0000256" key="1">
    <source>
        <dbReference type="ARBA" id="ARBA00022527"/>
    </source>
</evidence>
<evidence type="ECO:0000313" key="8">
    <source>
        <dbReference type="EMBL" id="KAK8853629.1"/>
    </source>
</evidence>
<gene>
    <name evidence="8" type="ORF">M9Y10_017190</name>
</gene>
<keyword evidence="2" id="KW-0808">Transferase</keyword>
<keyword evidence="3" id="KW-0547">Nucleotide-binding</keyword>
<dbReference type="SMART" id="SM00220">
    <property type="entry name" value="S_TKc"/>
    <property type="match status" value="1"/>
</dbReference>
<dbReference type="Gene3D" id="1.10.510.10">
    <property type="entry name" value="Transferase(Phosphotransferase) domain 1"/>
    <property type="match status" value="1"/>
</dbReference>
<keyword evidence="4" id="KW-0418">Kinase</keyword>
<organism evidence="8 9">
    <name type="scientific">Tritrichomonas musculus</name>
    <dbReference type="NCBI Taxonomy" id="1915356"/>
    <lineage>
        <taxon>Eukaryota</taxon>
        <taxon>Metamonada</taxon>
        <taxon>Parabasalia</taxon>
        <taxon>Tritrichomonadida</taxon>
        <taxon>Tritrichomonadidae</taxon>
        <taxon>Tritrichomonas</taxon>
    </lineage>
</organism>
<feature type="region of interest" description="Disordered" evidence="6">
    <location>
        <begin position="241"/>
        <end position="262"/>
    </location>
</feature>
<keyword evidence="9" id="KW-1185">Reference proteome</keyword>
<feature type="compositionally biased region" description="Basic and acidic residues" evidence="6">
    <location>
        <begin position="242"/>
        <end position="262"/>
    </location>
</feature>
<evidence type="ECO:0000313" key="9">
    <source>
        <dbReference type="Proteomes" id="UP001470230"/>
    </source>
</evidence>
<keyword evidence="1" id="KW-0723">Serine/threonine-protein kinase</keyword>
<dbReference type="InterPro" id="IPR011009">
    <property type="entry name" value="Kinase-like_dom_sf"/>
</dbReference>
<keyword evidence="5" id="KW-0067">ATP-binding</keyword>
<comment type="caution">
    <text evidence="8">The sequence shown here is derived from an EMBL/GenBank/DDBJ whole genome shotgun (WGS) entry which is preliminary data.</text>
</comment>
<proteinExistence type="predicted"/>
<dbReference type="PROSITE" id="PS50011">
    <property type="entry name" value="PROTEIN_KINASE_DOM"/>
    <property type="match status" value="1"/>
</dbReference>
<sequence length="262" mass="30192">MFDSLIGEIDIPRHIDGFSILKKFQDGGFSTLYHASRNAEWFVCKAILKEKYIGKEIEIQKSLTHDNIEEIIHHCEDSKNIYIFTKLDDESLEEYLEKFGRFGTNYEFLAKIIMQQILEAIRYVHAKGISFCDVKPGNFLMTRNLEIKLHDFGCAVESQSVSETRGTPYYLSPEAIDASQSYDGFASDIWSCGVVLYRMLTGELPYKKARTMTQLRDLIHSVKFELDDEFSASASDLLSKMTQKDPTKRPTAEDALHHNWFE</sequence>
<dbReference type="Pfam" id="PF00069">
    <property type="entry name" value="Pkinase"/>
    <property type="match status" value="1"/>
</dbReference>
<dbReference type="SUPFAM" id="SSF56112">
    <property type="entry name" value="Protein kinase-like (PK-like)"/>
    <property type="match status" value="1"/>
</dbReference>
<accession>A0ABR2HVD5</accession>
<evidence type="ECO:0000256" key="2">
    <source>
        <dbReference type="ARBA" id="ARBA00022679"/>
    </source>
</evidence>
<dbReference type="PANTHER" id="PTHR24345">
    <property type="entry name" value="SERINE/THREONINE-PROTEIN KINASE PLK"/>
    <property type="match status" value="1"/>
</dbReference>
<protein>
    <recommendedName>
        <fullName evidence="7">Protein kinase domain-containing protein</fullName>
    </recommendedName>
</protein>